<keyword evidence="11 16" id="KW-0472">Membrane</keyword>
<dbReference type="CDD" id="cd23509">
    <property type="entry name" value="Gnk2-like"/>
    <property type="match status" value="2"/>
</dbReference>
<dbReference type="FunFam" id="3.30.430.20:FF:000003">
    <property type="entry name" value="Cysteine-rich RLK (RECEPTOR-like protein kinase) 10"/>
    <property type="match status" value="1"/>
</dbReference>
<dbReference type="InterPro" id="IPR001245">
    <property type="entry name" value="Ser-Thr/Tyr_kinase_cat_dom"/>
</dbReference>
<dbReference type="Pfam" id="PF07714">
    <property type="entry name" value="PK_Tyr_Ser-Thr"/>
    <property type="match status" value="1"/>
</dbReference>
<evidence type="ECO:0000256" key="12">
    <source>
        <dbReference type="ARBA" id="ARBA00023170"/>
    </source>
</evidence>
<keyword evidence="21" id="KW-1185">Reference proteome</keyword>
<dbReference type="SUPFAM" id="SSF56112">
    <property type="entry name" value="Protein kinase-like (PK-like)"/>
    <property type="match status" value="1"/>
</dbReference>
<evidence type="ECO:0000256" key="14">
    <source>
        <dbReference type="PROSITE-ProRule" id="PRU10141"/>
    </source>
</evidence>
<feature type="domain" description="Gnk2-homologous" evidence="19">
    <location>
        <begin position="28"/>
        <end position="132"/>
    </location>
</feature>
<gene>
    <name evidence="20" type="ORF">OLEA9_A075992</name>
</gene>
<evidence type="ECO:0000256" key="5">
    <source>
        <dbReference type="ARBA" id="ARBA00022729"/>
    </source>
</evidence>
<keyword evidence="13" id="KW-0325">Glycoprotein</keyword>
<reference evidence="20 21" key="1">
    <citation type="submission" date="2019-12" db="EMBL/GenBank/DDBJ databases">
        <authorList>
            <person name="Alioto T."/>
            <person name="Alioto T."/>
            <person name="Gomez Garrido J."/>
        </authorList>
    </citation>
    <scope>NUCLEOTIDE SEQUENCE [LARGE SCALE GENOMIC DNA]</scope>
</reference>
<evidence type="ECO:0000256" key="2">
    <source>
        <dbReference type="ARBA" id="ARBA00022527"/>
    </source>
</evidence>
<dbReference type="FunFam" id="3.30.200.20:FF:000727">
    <property type="entry name" value="Cysteine-rich RLK (RECEPTOR-like protein kinase) 23"/>
    <property type="match status" value="1"/>
</dbReference>
<keyword evidence="7 14" id="KW-0547">Nucleotide-binding</keyword>
<dbReference type="GO" id="GO:0005886">
    <property type="term" value="C:plasma membrane"/>
    <property type="evidence" value="ECO:0007669"/>
    <property type="project" value="TreeGrafter"/>
</dbReference>
<evidence type="ECO:0000256" key="9">
    <source>
        <dbReference type="ARBA" id="ARBA00022840"/>
    </source>
</evidence>
<dbReference type="Proteomes" id="UP000594638">
    <property type="component" value="Unassembled WGS sequence"/>
</dbReference>
<feature type="compositionally biased region" description="Polar residues" evidence="15">
    <location>
        <begin position="650"/>
        <end position="660"/>
    </location>
</feature>
<dbReference type="Gene3D" id="1.10.510.10">
    <property type="entry name" value="Transferase(Phosphotransferase) domain 1"/>
    <property type="match status" value="1"/>
</dbReference>
<evidence type="ECO:0000256" key="16">
    <source>
        <dbReference type="SAM" id="Phobius"/>
    </source>
</evidence>
<evidence type="ECO:0000256" key="13">
    <source>
        <dbReference type="ARBA" id="ARBA00023180"/>
    </source>
</evidence>
<keyword evidence="6" id="KW-0677">Repeat</keyword>
<keyword evidence="8 20" id="KW-0418">Kinase</keyword>
<dbReference type="GO" id="GO:0004674">
    <property type="term" value="F:protein serine/threonine kinase activity"/>
    <property type="evidence" value="ECO:0007669"/>
    <property type="project" value="UniProtKB-KW"/>
</dbReference>
<feature type="chain" id="PRO_5035733609" evidence="17">
    <location>
        <begin position="27"/>
        <end position="667"/>
    </location>
</feature>
<keyword evidence="10 16" id="KW-1133">Transmembrane helix</keyword>
<evidence type="ECO:0000256" key="3">
    <source>
        <dbReference type="ARBA" id="ARBA00022679"/>
    </source>
</evidence>
<dbReference type="SMART" id="SM00220">
    <property type="entry name" value="S_TKc"/>
    <property type="match status" value="1"/>
</dbReference>
<keyword evidence="9 14" id="KW-0067">ATP-binding</keyword>
<dbReference type="Gramene" id="OE9A075992T1">
    <property type="protein sequence ID" value="OE9A075992C1"/>
    <property type="gene ID" value="OE9A075992"/>
</dbReference>
<organism evidence="20 21">
    <name type="scientific">Olea europaea subsp. europaea</name>
    <dbReference type="NCBI Taxonomy" id="158383"/>
    <lineage>
        <taxon>Eukaryota</taxon>
        <taxon>Viridiplantae</taxon>
        <taxon>Streptophyta</taxon>
        <taxon>Embryophyta</taxon>
        <taxon>Tracheophyta</taxon>
        <taxon>Spermatophyta</taxon>
        <taxon>Magnoliopsida</taxon>
        <taxon>eudicotyledons</taxon>
        <taxon>Gunneridae</taxon>
        <taxon>Pentapetalae</taxon>
        <taxon>asterids</taxon>
        <taxon>lamiids</taxon>
        <taxon>Lamiales</taxon>
        <taxon>Oleaceae</taxon>
        <taxon>Oleeae</taxon>
        <taxon>Olea</taxon>
    </lineage>
</organism>
<proteinExistence type="predicted"/>
<evidence type="ECO:0000256" key="8">
    <source>
        <dbReference type="ARBA" id="ARBA00022777"/>
    </source>
</evidence>
<dbReference type="CDD" id="cd14066">
    <property type="entry name" value="STKc_IRAK"/>
    <property type="match status" value="1"/>
</dbReference>
<dbReference type="Pfam" id="PF01657">
    <property type="entry name" value="Stress-antifung"/>
    <property type="match status" value="2"/>
</dbReference>
<feature type="region of interest" description="Disordered" evidence="15">
    <location>
        <begin position="640"/>
        <end position="667"/>
    </location>
</feature>
<evidence type="ECO:0000256" key="7">
    <source>
        <dbReference type="ARBA" id="ARBA00022741"/>
    </source>
</evidence>
<dbReference type="PANTHER" id="PTHR27002">
    <property type="entry name" value="RECEPTOR-LIKE SERINE/THREONINE-PROTEIN KINASE SD1-8"/>
    <property type="match status" value="1"/>
</dbReference>
<dbReference type="PROSITE" id="PS51473">
    <property type="entry name" value="GNK2"/>
    <property type="match status" value="2"/>
</dbReference>
<evidence type="ECO:0000313" key="20">
    <source>
        <dbReference type="EMBL" id="CAA2984542.1"/>
    </source>
</evidence>
<dbReference type="FunFam" id="1.10.510.10:FF:000129">
    <property type="entry name" value="cysteine-rich receptor-like protein kinase 10"/>
    <property type="match status" value="1"/>
</dbReference>
<evidence type="ECO:0000259" key="18">
    <source>
        <dbReference type="PROSITE" id="PS50011"/>
    </source>
</evidence>
<comment type="subcellular location">
    <subcellularLocation>
        <location evidence="1">Membrane</location>
        <topology evidence="1">Single-pass membrane protein</topology>
    </subcellularLocation>
</comment>
<evidence type="ECO:0000256" key="17">
    <source>
        <dbReference type="SAM" id="SignalP"/>
    </source>
</evidence>
<dbReference type="InterPro" id="IPR000719">
    <property type="entry name" value="Prot_kinase_dom"/>
</dbReference>
<keyword evidence="12 20" id="KW-0675">Receptor</keyword>
<dbReference type="Gene3D" id="3.30.200.20">
    <property type="entry name" value="Phosphorylase Kinase, domain 1"/>
    <property type="match status" value="1"/>
</dbReference>
<evidence type="ECO:0000256" key="10">
    <source>
        <dbReference type="ARBA" id="ARBA00022989"/>
    </source>
</evidence>
<accession>A0A8S0RY90</accession>
<feature type="signal peptide" evidence="17">
    <location>
        <begin position="1"/>
        <end position="26"/>
    </location>
</feature>
<evidence type="ECO:0000256" key="15">
    <source>
        <dbReference type="SAM" id="MobiDB-lite"/>
    </source>
</evidence>
<feature type="domain" description="Gnk2-homologous" evidence="19">
    <location>
        <begin position="138"/>
        <end position="249"/>
    </location>
</feature>
<dbReference type="GO" id="GO:0009751">
    <property type="term" value="P:response to salicylic acid"/>
    <property type="evidence" value="ECO:0007669"/>
    <property type="project" value="UniProtKB-ARBA"/>
</dbReference>
<evidence type="ECO:0000256" key="11">
    <source>
        <dbReference type="ARBA" id="ARBA00023136"/>
    </source>
</evidence>
<evidence type="ECO:0000259" key="19">
    <source>
        <dbReference type="PROSITE" id="PS51473"/>
    </source>
</evidence>
<sequence>MSALSISAYFLLFCFLSSFGARRVSSLNFLRHFCPNTTTYSPNSIYQSNLNQLLLTLSSNATRENGYYNYTVGHSPPDTIYGFFLCRGDVNTDVCEICVKNATTIISQRCPNQKEATIWYDKCMLRYSNRSIFSRVNFSPGRSMFNTQNFNGNSYNFIAVLVPTMNETVHQAAHKFSGKKFATKDANVTASGKTGKLFTLAQCTPDLSSEDCLFCLQDSTSRLPACCENKKGVTFISLSCNIRYETYPFYNATTVPAAAPAPAPELAPAPNPKNKQGNGGISRQVIIAIVVPIAVVSLVVLLVGLRFLTGRTMKQKQYGTTKERNEDDISTVESLQYELNTIEIATTSFSADNKIGEGGFGDVYKGTFPDGQEIAVKRLSKSSAQGAKEFKNEIVLVAKLQHRNLVRLLGFCLEGEEKILIYEFVPNKSLDYFLFDPEKQRLLDWSRRHKIIRGITRGLLYLHEESRLKIVHRDLKASNKLLDKDMNPKISDFGMARIFDVDQSVENTIKIAGTYGYMAPEYAIHGQFSVKSDVFSFGVLILEIISGKKSNGFYKSHGTRDLISYAWKLWRNGAPLELMDPTLQESFVSDEVIRCIRIGLLCVEEDVNKRPTMSSILPMLESYSDTLPIPRRPAFFIPSGSDSMTKERNPNQPQSINEASISELCPR</sequence>
<keyword evidence="4 16" id="KW-0812">Transmembrane</keyword>
<feature type="transmembrane region" description="Helical" evidence="16">
    <location>
        <begin position="285"/>
        <end position="308"/>
    </location>
</feature>
<evidence type="ECO:0000256" key="1">
    <source>
        <dbReference type="ARBA" id="ARBA00004167"/>
    </source>
</evidence>
<dbReference type="InterPro" id="IPR002902">
    <property type="entry name" value="GNK2"/>
</dbReference>
<evidence type="ECO:0000256" key="4">
    <source>
        <dbReference type="ARBA" id="ARBA00022692"/>
    </source>
</evidence>
<protein>
    <submittedName>
        <fullName evidence="20">Cysteine-rich receptor kinase 10</fullName>
    </submittedName>
</protein>
<comment type="caution">
    <text evidence="20">The sequence shown here is derived from an EMBL/GenBank/DDBJ whole genome shotgun (WGS) entry which is preliminary data.</text>
</comment>
<feature type="binding site" evidence="14">
    <location>
        <position position="377"/>
    </location>
    <ligand>
        <name>ATP</name>
        <dbReference type="ChEBI" id="CHEBI:30616"/>
    </ligand>
</feature>
<dbReference type="PANTHER" id="PTHR27002:SF1050">
    <property type="entry name" value="CYSTEINE-RICH RECEPTOR-LIKE PROTEIN KINASE 5"/>
    <property type="match status" value="1"/>
</dbReference>
<keyword evidence="5 17" id="KW-0732">Signal</keyword>
<evidence type="ECO:0000313" key="21">
    <source>
        <dbReference type="Proteomes" id="UP000594638"/>
    </source>
</evidence>
<evidence type="ECO:0000256" key="6">
    <source>
        <dbReference type="ARBA" id="ARBA00022737"/>
    </source>
</evidence>
<keyword evidence="3" id="KW-0808">Transferase</keyword>
<dbReference type="PROSITE" id="PS50011">
    <property type="entry name" value="PROTEIN_KINASE_DOM"/>
    <property type="match status" value="1"/>
</dbReference>
<dbReference type="GO" id="GO:0005524">
    <property type="term" value="F:ATP binding"/>
    <property type="evidence" value="ECO:0007669"/>
    <property type="project" value="UniProtKB-UniRule"/>
</dbReference>
<dbReference type="EMBL" id="CACTIH010003769">
    <property type="protein sequence ID" value="CAA2984542.1"/>
    <property type="molecule type" value="Genomic_DNA"/>
</dbReference>
<feature type="domain" description="Protein kinase" evidence="18">
    <location>
        <begin position="349"/>
        <end position="624"/>
    </location>
</feature>
<dbReference type="PROSITE" id="PS00107">
    <property type="entry name" value="PROTEIN_KINASE_ATP"/>
    <property type="match status" value="1"/>
</dbReference>
<name>A0A8S0RY90_OLEEU</name>
<keyword evidence="2" id="KW-0723">Serine/threonine-protein kinase</keyword>
<dbReference type="InterPro" id="IPR038408">
    <property type="entry name" value="GNK2_sf"/>
</dbReference>
<dbReference type="Gene3D" id="3.30.430.20">
    <property type="entry name" value="Gnk2 domain, C-X8-C-X2-C motif"/>
    <property type="match status" value="2"/>
</dbReference>
<dbReference type="OrthoDB" id="688481at2759"/>
<dbReference type="GO" id="GO:0042742">
    <property type="term" value="P:defense response to bacterium"/>
    <property type="evidence" value="ECO:0007669"/>
    <property type="project" value="UniProtKB-ARBA"/>
</dbReference>
<dbReference type="AlphaFoldDB" id="A0A8S0RY90"/>
<dbReference type="FunFam" id="3.30.430.20:FF:000002">
    <property type="entry name" value="Cysteine-rich receptor-like protein kinase 10"/>
    <property type="match status" value="1"/>
</dbReference>
<dbReference type="InterPro" id="IPR017441">
    <property type="entry name" value="Protein_kinase_ATP_BS"/>
</dbReference>
<dbReference type="InterPro" id="IPR011009">
    <property type="entry name" value="Kinase-like_dom_sf"/>
</dbReference>